<dbReference type="InterPro" id="IPR001036">
    <property type="entry name" value="Acrflvin-R"/>
</dbReference>
<organism evidence="2">
    <name type="scientific">hydrothermal vent metagenome</name>
    <dbReference type="NCBI Taxonomy" id="652676"/>
    <lineage>
        <taxon>unclassified sequences</taxon>
        <taxon>metagenomes</taxon>
        <taxon>ecological metagenomes</taxon>
    </lineage>
</organism>
<dbReference type="EMBL" id="UOFB01000203">
    <property type="protein sequence ID" value="VAW47506.1"/>
    <property type="molecule type" value="Genomic_DNA"/>
</dbReference>
<proteinExistence type="predicted"/>
<protein>
    <submittedName>
        <fullName evidence="2">Cobalt-zinc-cadmium resistance protein CzcA Cation efflux system protein CusA</fullName>
    </submittedName>
</protein>
<name>A0A3B0WT64_9ZZZZ</name>
<reference evidence="2" key="1">
    <citation type="submission" date="2018-06" db="EMBL/GenBank/DDBJ databases">
        <authorList>
            <person name="Zhirakovskaya E."/>
        </authorList>
    </citation>
    <scope>NUCLEOTIDE SEQUENCE</scope>
</reference>
<dbReference type="GO" id="GO:0042910">
    <property type="term" value="F:xenobiotic transmembrane transporter activity"/>
    <property type="evidence" value="ECO:0007669"/>
    <property type="project" value="TreeGrafter"/>
</dbReference>
<keyword evidence="1" id="KW-0472">Membrane</keyword>
<dbReference type="GO" id="GO:0005886">
    <property type="term" value="C:plasma membrane"/>
    <property type="evidence" value="ECO:0007669"/>
    <property type="project" value="TreeGrafter"/>
</dbReference>
<sequence length="92" mass="10015">MNNPKELIAAIMVGAVQRVRPKVMTVSVIVVGLLPIMFGTTTGSEVMKRIAAPMIGGMISAPVVSMLLIPVLTYLLYKRRLFKSQKNTGEVK</sequence>
<dbReference type="PANTHER" id="PTHR32063">
    <property type="match status" value="1"/>
</dbReference>
<feature type="transmembrane region" description="Helical" evidence="1">
    <location>
        <begin position="21"/>
        <end position="38"/>
    </location>
</feature>
<dbReference type="PANTHER" id="PTHR32063:SF19">
    <property type="entry name" value="CATION EFFLUX SYSTEM PROTEIN CUSA"/>
    <property type="match status" value="1"/>
</dbReference>
<keyword evidence="1" id="KW-0812">Transmembrane</keyword>
<dbReference type="Gene3D" id="1.20.1640.10">
    <property type="entry name" value="Multidrug efflux transporter AcrB transmembrane domain"/>
    <property type="match status" value="1"/>
</dbReference>
<feature type="transmembrane region" description="Helical" evidence="1">
    <location>
        <begin position="50"/>
        <end position="77"/>
    </location>
</feature>
<evidence type="ECO:0000313" key="2">
    <source>
        <dbReference type="EMBL" id="VAW47506.1"/>
    </source>
</evidence>
<accession>A0A3B0WT64</accession>
<evidence type="ECO:0000256" key="1">
    <source>
        <dbReference type="SAM" id="Phobius"/>
    </source>
</evidence>
<gene>
    <name evidence="2" type="ORF">MNBD_GAMMA04-605</name>
</gene>
<dbReference type="Pfam" id="PF00873">
    <property type="entry name" value="ACR_tran"/>
    <property type="match status" value="1"/>
</dbReference>
<dbReference type="AlphaFoldDB" id="A0A3B0WT64"/>
<keyword evidence="1" id="KW-1133">Transmembrane helix</keyword>
<dbReference type="SUPFAM" id="SSF82866">
    <property type="entry name" value="Multidrug efflux transporter AcrB transmembrane domain"/>
    <property type="match status" value="1"/>
</dbReference>